<dbReference type="GO" id="GO:0008270">
    <property type="term" value="F:zinc ion binding"/>
    <property type="evidence" value="ECO:0007669"/>
    <property type="project" value="UniProtKB-KW"/>
</dbReference>
<gene>
    <name evidence="6" type="ORF">THASP1DRAFT_21417</name>
</gene>
<feature type="region of interest" description="Disordered" evidence="4">
    <location>
        <begin position="144"/>
        <end position="186"/>
    </location>
</feature>
<dbReference type="Proteomes" id="UP000271241">
    <property type="component" value="Unassembled WGS sequence"/>
</dbReference>
<dbReference type="AlphaFoldDB" id="A0A4P9XX31"/>
<dbReference type="InterPro" id="IPR013083">
    <property type="entry name" value="Znf_RING/FYVE/PHD"/>
</dbReference>
<dbReference type="Gene3D" id="3.30.40.10">
    <property type="entry name" value="Zinc/RING finger domain, C3HC4 (zinc finger)"/>
    <property type="match status" value="1"/>
</dbReference>
<dbReference type="EMBL" id="KZ992432">
    <property type="protein sequence ID" value="RKP10915.1"/>
    <property type="molecule type" value="Genomic_DNA"/>
</dbReference>
<name>A0A4P9XX31_9FUNG</name>
<evidence type="ECO:0000256" key="4">
    <source>
        <dbReference type="SAM" id="MobiDB-lite"/>
    </source>
</evidence>
<organism evidence="6 7">
    <name type="scientific">Thamnocephalis sphaerospora</name>
    <dbReference type="NCBI Taxonomy" id="78915"/>
    <lineage>
        <taxon>Eukaryota</taxon>
        <taxon>Fungi</taxon>
        <taxon>Fungi incertae sedis</taxon>
        <taxon>Zoopagomycota</taxon>
        <taxon>Zoopagomycotina</taxon>
        <taxon>Zoopagomycetes</taxon>
        <taxon>Zoopagales</taxon>
        <taxon>Sigmoideomycetaceae</taxon>
        <taxon>Thamnocephalis</taxon>
    </lineage>
</organism>
<accession>A0A4P9XX31</accession>
<sequence length="197" mass="21678">MSGVQAYADTSTGRWAVCDVYRSTLREVRWPTRIPLESYAAMDQAKLDQLFDTMAPRTGPAGSRAPAEHQPAGDLSMCDETVSFLCPLALIRITRPARGLHCRHRQCFDLSELRLDRNFLEWLRLHADVDRCIIRPDASSVIALDDDSDEEEHGTPAAGKGNEATTQRKSRRSAAMTGMNASSASSSSIALDVIVID</sequence>
<evidence type="ECO:0000256" key="1">
    <source>
        <dbReference type="ARBA" id="ARBA00022723"/>
    </source>
</evidence>
<reference evidence="7" key="1">
    <citation type="journal article" date="2018" name="Nat. Microbiol.">
        <title>Leveraging single-cell genomics to expand the fungal tree of life.</title>
        <authorList>
            <person name="Ahrendt S.R."/>
            <person name="Quandt C.A."/>
            <person name="Ciobanu D."/>
            <person name="Clum A."/>
            <person name="Salamov A."/>
            <person name="Andreopoulos B."/>
            <person name="Cheng J.F."/>
            <person name="Woyke T."/>
            <person name="Pelin A."/>
            <person name="Henrissat B."/>
            <person name="Reynolds N.K."/>
            <person name="Benny G.L."/>
            <person name="Smith M.E."/>
            <person name="James T.Y."/>
            <person name="Grigoriev I.V."/>
        </authorList>
    </citation>
    <scope>NUCLEOTIDE SEQUENCE [LARGE SCALE GENOMIC DNA]</scope>
    <source>
        <strain evidence="7">RSA 1356</strain>
    </source>
</reference>
<keyword evidence="1" id="KW-0479">Metal-binding</keyword>
<dbReference type="Pfam" id="PF02891">
    <property type="entry name" value="zf-MIZ"/>
    <property type="match status" value="1"/>
</dbReference>
<evidence type="ECO:0000256" key="3">
    <source>
        <dbReference type="ARBA" id="ARBA00022833"/>
    </source>
</evidence>
<dbReference type="STRING" id="78915.A0A4P9XX31"/>
<dbReference type="InterPro" id="IPR004181">
    <property type="entry name" value="Znf_MIZ"/>
</dbReference>
<keyword evidence="2" id="KW-0863">Zinc-finger</keyword>
<dbReference type="OrthoDB" id="28127at2759"/>
<protein>
    <recommendedName>
        <fullName evidence="5">SP-RING-type domain-containing protein</fullName>
    </recommendedName>
</protein>
<feature type="domain" description="SP-RING-type" evidence="5">
    <location>
        <begin position="82"/>
        <end position="111"/>
    </location>
</feature>
<evidence type="ECO:0000313" key="7">
    <source>
        <dbReference type="Proteomes" id="UP000271241"/>
    </source>
</evidence>
<evidence type="ECO:0000313" key="6">
    <source>
        <dbReference type="EMBL" id="RKP10915.1"/>
    </source>
</evidence>
<evidence type="ECO:0000256" key="2">
    <source>
        <dbReference type="ARBA" id="ARBA00022771"/>
    </source>
</evidence>
<keyword evidence="3" id="KW-0862">Zinc</keyword>
<proteinExistence type="predicted"/>
<keyword evidence="7" id="KW-1185">Reference proteome</keyword>
<evidence type="ECO:0000259" key="5">
    <source>
        <dbReference type="Pfam" id="PF02891"/>
    </source>
</evidence>
<feature type="compositionally biased region" description="Low complexity" evidence="4">
    <location>
        <begin position="173"/>
        <end position="186"/>
    </location>
</feature>